<organism evidence="1">
    <name type="scientific">Micrurus surinamensis</name>
    <name type="common">Surinam coral snake</name>
    <dbReference type="NCBI Taxonomy" id="129470"/>
    <lineage>
        <taxon>Eukaryota</taxon>
        <taxon>Metazoa</taxon>
        <taxon>Chordata</taxon>
        <taxon>Craniata</taxon>
        <taxon>Vertebrata</taxon>
        <taxon>Euteleostomi</taxon>
        <taxon>Lepidosauria</taxon>
        <taxon>Squamata</taxon>
        <taxon>Bifurcata</taxon>
        <taxon>Unidentata</taxon>
        <taxon>Episquamata</taxon>
        <taxon>Toxicofera</taxon>
        <taxon>Serpentes</taxon>
        <taxon>Colubroidea</taxon>
        <taxon>Elapidae</taxon>
        <taxon>Elapinae</taxon>
        <taxon>Micrurus</taxon>
    </lineage>
</organism>
<evidence type="ECO:0000313" key="1">
    <source>
        <dbReference type="EMBL" id="LAB48757.1"/>
    </source>
</evidence>
<protein>
    <submittedName>
        <fullName evidence="1">Uncharacterized protein</fullName>
    </submittedName>
</protein>
<accession>A0A2D4NSP9</accession>
<dbReference type="AlphaFoldDB" id="A0A2D4NSP9"/>
<proteinExistence type="predicted"/>
<dbReference type="EMBL" id="IACN01010945">
    <property type="protein sequence ID" value="LAB48757.1"/>
    <property type="molecule type" value="Transcribed_RNA"/>
</dbReference>
<reference evidence="1" key="1">
    <citation type="submission" date="2017-07" db="EMBL/GenBank/DDBJ databases">
        <authorList>
            <person name="Mikheyev A."/>
            <person name="Grau M."/>
        </authorList>
    </citation>
    <scope>NUCLEOTIDE SEQUENCE</scope>
    <source>
        <tissue evidence="1">Venom_gland</tissue>
    </source>
</reference>
<sequence length="147" mass="15897">MYLYLCLSLPLSLSFPLSSLLSLSLSVSVSVCLSVFLSFKAMAGPSALHYFQETLPARLAILIQPVPSGDPSPPHSRPAAVVGPGGWHAHVGREMGREKDPGAFCDICCARLFSYPRVSTLYEWVLKENRDNGFAIGCHEEGDSSTP</sequence>
<name>A0A2D4NSP9_MICSU</name>
<reference evidence="1" key="2">
    <citation type="submission" date="2017-11" db="EMBL/GenBank/DDBJ databases">
        <title>Coralsnake Venomics: Analyses of Venom Gland Transcriptomes and Proteomes of Six Brazilian Taxa.</title>
        <authorList>
            <person name="Aird S.D."/>
            <person name="Jorge da Silva N."/>
            <person name="Qiu L."/>
            <person name="Villar-Briones A."/>
            <person name="Aparecida-Saddi V."/>
            <person name="Campos-Telles M.P."/>
            <person name="Grau M."/>
            <person name="Mikheyev A.S."/>
        </authorList>
    </citation>
    <scope>NUCLEOTIDE SEQUENCE</scope>
    <source>
        <tissue evidence="1">Venom_gland</tissue>
    </source>
</reference>
<dbReference type="EMBL" id="IACN01010944">
    <property type="protein sequence ID" value="LAB48756.1"/>
    <property type="molecule type" value="Transcribed_RNA"/>
</dbReference>